<sequence>MLVTSHAALQLNTSVTEQLHVLESHFLARRKLIEGWFHSQWEQTMPPVYGSIDLRNSGFKLAPIDMNLFPAGFNNLNPDFLNYSVSAAHAIIQKAVPGAKKILLIPESHTRNLRYWSNIKILQDILIKAGFQVRFGILSAEITAPHEIVLESGGKVLVEPLRRKDNALCLDQYEPDIVLLNNDLSDGIPEILQNLQQAVVPPAQLGWSQRFKSEHFQYYALVAAEFAELVNIDPWLISPLFRYCGEIDFMQQEGMECLGANAEVLFAEIQKKYNEYRIPHQPFLIIKADAGTYGMAVMTVRDANELGSLNRKQRTRMSMTKGGQPVRRVIIQEGVYTFETFGPDKAVAEPVIYLWGSQVVGGFYRVHQNRGIDENLNSPGMKFEPLAFAQTCHEPREDMDPDACPNRFYTYGIVAKLSMLAAAREIKGLRQAGNG</sequence>
<evidence type="ECO:0008006" key="3">
    <source>
        <dbReference type="Google" id="ProtNLM"/>
    </source>
</evidence>
<dbReference type="NCBIfam" id="TIGR02049">
    <property type="entry name" value="gshA_ferroox"/>
    <property type="match status" value="1"/>
</dbReference>
<dbReference type="AlphaFoldDB" id="A0A5E4PE40"/>
<dbReference type="InterPro" id="IPR011718">
    <property type="entry name" value="GshA"/>
</dbReference>
<evidence type="ECO:0000313" key="2">
    <source>
        <dbReference type="Proteomes" id="UP000324194"/>
    </source>
</evidence>
<name>A0A5E4PE40_9COXI</name>
<proteinExistence type="predicted"/>
<dbReference type="OrthoDB" id="5644489at2"/>
<dbReference type="Gene3D" id="3.40.50.11280">
    <property type="entry name" value="Glutamate-cysteine ligase, N-terminal domain"/>
    <property type="match status" value="1"/>
</dbReference>
<dbReference type="KEGG" id="asip:AQUSIP_03600"/>
<keyword evidence="2" id="KW-1185">Reference proteome</keyword>
<dbReference type="Pfam" id="PF08886">
    <property type="entry name" value="GshA"/>
    <property type="match status" value="1"/>
</dbReference>
<evidence type="ECO:0000313" key="1">
    <source>
        <dbReference type="EMBL" id="VVC75084.1"/>
    </source>
</evidence>
<protein>
    <recommendedName>
        <fullName evidence="3">Glutamate--cysteine ligase</fullName>
    </recommendedName>
</protein>
<dbReference type="InterPro" id="IPR042520">
    <property type="entry name" value="GshA_N"/>
</dbReference>
<reference evidence="1 2" key="1">
    <citation type="submission" date="2019-08" db="EMBL/GenBank/DDBJ databases">
        <authorList>
            <person name="Guy L."/>
        </authorList>
    </citation>
    <scope>NUCLEOTIDE SEQUENCE [LARGE SCALE GENOMIC DNA]</scope>
    <source>
        <strain evidence="1 2">SGT-108</strain>
    </source>
</reference>
<dbReference type="Proteomes" id="UP000324194">
    <property type="component" value="Chromosome 1"/>
</dbReference>
<gene>
    <name evidence="1" type="ORF">AQUSIP_03600</name>
</gene>
<organism evidence="1 2">
    <name type="scientific">Aquicella siphonis</name>
    <dbReference type="NCBI Taxonomy" id="254247"/>
    <lineage>
        <taxon>Bacteria</taxon>
        <taxon>Pseudomonadati</taxon>
        <taxon>Pseudomonadota</taxon>
        <taxon>Gammaproteobacteria</taxon>
        <taxon>Legionellales</taxon>
        <taxon>Coxiellaceae</taxon>
        <taxon>Aquicella</taxon>
    </lineage>
</organism>
<dbReference type="EMBL" id="LR699119">
    <property type="protein sequence ID" value="VVC75084.1"/>
    <property type="molecule type" value="Genomic_DNA"/>
</dbReference>
<accession>A0A5E4PE40</accession>